<feature type="transmembrane region" description="Helical" evidence="1">
    <location>
        <begin position="121"/>
        <end position="146"/>
    </location>
</feature>
<dbReference type="AlphaFoldDB" id="A0A6A5ZUU2"/>
<proteinExistence type="predicted"/>
<reference evidence="2" key="1">
    <citation type="journal article" date="2020" name="Stud. Mycol.">
        <title>101 Dothideomycetes genomes: a test case for predicting lifestyles and emergence of pathogens.</title>
        <authorList>
            <person name="Haridas S."/>
            <person name="Albert R."/>
            <person name="Binder M."/>
            <person name="Bloem J."/>
            <person name="Labutti K."/>
            <person name="Salamov A."/>
            <person name="Andreopoulos B."/>
            <person name="Baker S."/>
            <person name="Barry K."/>
            <person name="Bills G."/>
            <person name="Bluhm B."/>
            <person name="Cannon C."/>
            <person name="Castanera R."/>
            <person name="Culley D."/>
            <person name="Daum C."/>
            <person name="Ezra D."/>
            <person name="Gonzalez J."/>
            <person name="Henrissat B."/>
            <person name="Kuo A."/>
            <person name="Liang C."/>
            <person name="Lipzen A."/>
            <person name="Lutzoni F."/>
            <person name="Magnuson J."/>
            <person name="Mondo S."/>
            <person name="Nolan M."/>
            <person name="Ohm R."/>
            <person name="Pangilinan J."/>
            <person name="Park H.-J."/>
            <person name="Ramirez L."/>
            <person name="Alfaro M."/>
            <person name="Sun H."/>
            <person name="Tritt A."/>
            <person name="Yoshinaga Y."/>
            <person name="Zwiers L.-H."/>
            <person name="Turgeon B."/>
            <person name="Goodwin S."/>
            <person name="Spatafora J."/>
            <person name="Crous P."/>
            <person name="Grigoriev I."/>
        </authorList>
    </citation>
    <scope>NUCLEOTIDE SEQUENCE</scope>
    <source>
        <strain evidence="2">CBS 627.86</strain>
    </source>
</reference>
<dbReference type="Proteomes" id="UP000799770">
    <property type="component" value="Unassembled WGS sequence"/>
</dbReference>
<evidence type="ECO:0000313" key="2">
    <source>
        <dbReference type="EMBL" id="KAF2122653.1"/>
    </source>
</evidence>
<dbReference type="EMBL" id="ML977310">
    <property type="protein sequence ID" value="KAF2122653.1"/>
    <property type="molecule type" value="Genomic_DNA"/>
</dbReference>
<keyword evidence="1" id="KW-1133">Transmembrane helix</keyword>
<name>A0A6A5ZUU2_9PLEO</name>
<gene>
    <name evidence="2" type="ORF">BDV96DRAFT_593168</name>
</gene>
<evidence type="ECO:0000256" key="1">
    <source>
        <dbReference type="SAM" id="Phobius"/>
    </source>
</evidence>
<keyword evidence="1" id="KW-0472">Membrane</keyword>
<sequence length="291" mass="33792">MVNFLAIVKVAAFVSGCGLGGLGSYFGLRSHNTQARNHHASEHTSAHERIVEIRMYRPTHASTNLYGIEKADQCMPKNYFGDIVYTYELRQKNKQLRQRQHQLRLRKEQQLRQRKQQLRGVYANIWSAVKCVLCLVALNYFGLYWLPRIIVGTKDFSRKIAILYRIGMGLPTRDARYMEISGNRIDLGKIFKYLSEAEQDKFVQPYLTVANFEYKLDRVLKRKRKKAGMTRKDLLLREAKLNGIDIQQAMDICTDAKRDFQRMGAPKEMVDSLDEILEMMEDQARKQSSAS</sequence>
<organism evidence="2 3">
    <name type="scientific">Lophiotrema nucula</name>
    <dbReference type="NCBI Taxonomy" id="690887"/>
    <lineage>
        <taxon>Eukaryota</taxon>
        <taxon>Fungi</taxon>
        <taxon>Dikarya</taxon>
        <taxon>Ascomycota</taxon>
        <taxon>Pezizomycotina</taxon>
        <taxon>Dothideomycetes</taxon>
        <taxon>Pleosporomycetidae</taxon>
        <taxon>Pleosporales</taxon>
        <taxon>Lophiotremataceae</taxon>
        <taxon>Lophiotrema</taxon>
    </lineage>
</organism>
<protein>
    <submittedName>
        <fullName evidence="2">Uncharacterized protein</fullName>
    </submittedName>
</protein>
<keyword evidence="1" id="KW-0812">Transmembrane</keyword>
<accession>A0A6A5ZUU2</accession>
<keyword evidence="3" id="KW-1185">Reference proteome</keyword>
<feature type="transmembrane region" description="Helical" evidence="1">
    <location>
        <begin position="6"/>
        <end position="28"/>
    </location>
</feature>
<evidence type="ECO:0000313" key="3">
    <source>
        <dbReference type="Proteomes" id="UP000799770"/>
    </source>
</evidence>